<feature type="transmembrane region" description="Helical" evidence="6">
    <location>
        <begin position="263"/>
        <end position="288"/>
    </location>
</feature>
<keyword evidence="6" id="KW-1133">Transmembrane helix</keyword>
<keyword evidence="2" id="KW-0805">Transcription regulation</keyword>
<feature type="transmembrane region" description="Helical" evidence="6">
    <location>
        <begin position="237"/>
        <end position="257"/>
    </location>
</feature>
<dbReference type="STRING" id="411471.SUBVAR_05269"/>
<dbReference type="eggNOG" id="COG0789">
    <property type="taxonomic scope" value="Bacteria"/>
</dbReference>
<organism evidence="8 9">
    <name type="scientific">Subdoligranulum variabile DSM 15176</name>
    <dbReference type="NCBI Taxonomy" id="411471"/>
    <lineage>
        <taxon>Bacteria</taxon>
        <taxon>Bacillati</taxon>
        <taxon>Bacillota</taxon>
        <taxon>Clostridia</taxon>
        <taxon>Eubacteriales</taxon>
        <taxon>Oscillospiraceae</taxon>
        <taxon>Subdoligranulum</taxon>
    </lineage>
</organism>
<dbReference type="PROSITE" id="PS50937">
    <property type="entry name" value="HTH_MERR_2"/>
    <property type="match status" value="1"/>
</dbReference>
<dbReference type="Pfam" id="PF13411">
    <property type="entry name" value="MerR_1"/>
    <property type="match status" value="1"/>
</dbReference>
<evidence type="ECO:0000256" key="5">
    <source>
        <dbReference type="SAM" id="Coils"/>
    </source>
</evidence>
<keyword evidence="6" id="KW-0472">Membrane</keyword>
<keyword evidence="5" id="KW-0175">Coiled coil</keyword>
<dbReference type="HOGENOM" id="CLU_086319_0_0_9"/>
<dbReference type="Proteomes" id="UP000003438">
    <property type="component" value="Unassembled WGS sequence"/>
</dbReference>
<feature type="domain" description="HTH merR-type" evidence="7">
    <location>
        <begin position="1"/>
        <end position="69"/>
    </location>
</feature>
<dbReference type="InterPro" id="IPR000551">
    <property type="entry name" value="MerR-type_HTH_dom"/>
</dbReference>
<evidence type="ECO:0000256" key="1">
    <source>
        <dbReference type="ARBA" id="ARBA00022491"/>
    </source>
</evidence>
<keyword evidence="6" id="KW-0812">Transmembrane</keyword>
<gene>
    <name evidence="8" type="primary">hmrR</name>
    <name evidence="8" type="ORF">SUBVAR_05269</name>
</gene>
<dbReference type="EMBL" id="ACBY02000021">
    <property type="protein sequence ID" value="EFB76350.1"/>
    <property type="molecule type" value="Genomic_DNA"/>
</dbReference>
<dbReference type="RefSeq" id="WP_007046662.1">
    <property type="nucleotide sequence ID" value="NZ_GG704769.1"/>
</dbReference>
<keyword evidence="4" id="KW-0804">Transcription</keyword>
<name>D1PLQ2_9FIRM</name>
<keyword evidence="9" id="KW-1185">Reference proteome</keyword>
<protein>
    <submittedName>
        <fullName evidence="8">HTH-type transcriptional regulator HmrR</fullName>
    </submittedName>
</protein>
<keyword evidence="1" id="KW-0678">Repressor</keyword>
<dbReference type="SMART" id="SM00422">
    <property type="entry name" value="HTH_MERR"/>
    <property type="match status" value="1"/>
</dbReference>
<comment type="caution">
    <text evidence="8">The sequence shown here is derived from an EMBL/GenBank/DDBJ whole genome shotgun (WGS) entry which is preliminary data.</text>
</comment>
<evidence type="ECO:0000259" key="7">
    <source>
        <dbReference type="PROSITE" id="PS50937"/>
    </source>
</evidence>
<dbReference type="AlphaFoldDB" id="D1PLQ2"/>
<dbReference type="PANTHER" id="PTHR30204">
    <property type="entry name" value="REDOX-CYCLING DRUG-SENSING TRANSCRIPTIONAL ACTIVATOR SOXR"/>
    <property type="match status" value="1"/>
</dbReference>
<dbReference type="OrthoDB" id="9791488at2"/>
<dbReference type="GO" id="GO:0003700">
    <property type="term" value="F:DNA-binding transcription factor activity"/>
    <property type="evidence" value="ECO:0007669"/>
    <property type="project" value="InterPro"/>
</dbReference>
<evidence type="ECO:0000256" key="4">
    <source>
        <dbReference type="ARBA" id="ARBA00023163"/>
    </source>
</evidence>
<sequence>MNIKQASEASGVSSRNIRYYEQAGLICPARDPSNEYRIYTEELVRTLKLIRILRMLDMPVEEIRAVLQGSLPLARAAEKQAERLAQQARELETARKFCKELQQHQESAASLDTDACLRRMQETSVSHWCWDWVNDYRAICRAEHRRVFTFTPDTPVTTPAEFTDALFGYARAQGLNLVVTREGMYPHFTIDGIEYRAVRYYASVRGIPTARVRCVCCDPEFAEADVSSWRLRLMKGLHYAAPALFMLGIALLFLGPRGLLSEWWGIAILVSLTAAGISAAWYNAHFYYNDKDNQPHKK</sequence>
<dbReference type="PANTHER" id="PTHR30204:SF69">
    <property type="entry name" value="MERR-FAMILY TRANSCRIPTIONAL REGULATOR"/>
    <property type="match status" value="1"/>
</dbReference>
<dbReference type="CDD" id="cd00592">
    <property type="entry name" value="HTH_MerR-like"/>
    <property type="match status" value="1"/>
</dbReference>
<dbReference type="GO" id="GO:0003677">
    <property type="term" value="F:DNA binding"/>
    <property type="evidence" value="ECO:0007669"/>
    <property type="project" value="UniProtKB-KW"/>
</dbReference>
<dbReference type="SUPFAM" id="SSF46955">
    <property type="entry name" value="Putative DNA-binding domain"/>
    <property type="match status" value="1"/>
</dbReference>
<reference evidence="8" key="1">
    <citation type="submission" date="2009-12" db="EMBL/GenBank/DDBJ databases">
        <authorList>
            <person name="Weinstock G."/>
            <person name="Sodergren E."/>
            <person name="Clifton S."/>
            <person name="Fulton L."/>
            <person name="Fulton B."/>
            <person name="Courtney L."/>
            <person name="Fronick C."/>
            <person name="Harrison M."/>
            <person name="Strong C."/>
            <person name="Farmer C."/>
            <person name="Delahaunty K."/>
            <person name="Markovic C."/>
            <person name="Hall O."/>
            <person name="Minx P."/>
            <person name="Tomlinson C."/>
            <person name="Mitreva M."/>
            <person name="Nelson J."/>
            <person name="Hou S."/>
            <person name="Wollam A."/>
            <person name="Pepin K.H."/>
            <person name="Johnson M."/>
            <person name="Bhonagiri V."/>
            <person name="Nash W.E."/>
            <person name="Warren W."/>
            <person name="Chinwalla A."/>
            <person name="Mardis E.R."/>
            <person name="Wilson R.K."/>
        </authorList>
    </citation>
    <scope>NUCLEOTIDE SEQUENCE [LARGE SCALE GENOMIC DNA]</scope>
    <source>
        <strain evidence="8">DSM 15176</strain>
    </source>
</reference>
<evidence type="ECO:0000256" key="3">
    <source>
        <dbReference type="ARBA" id="ARBA00023125"/>
    </source>
</evidence>
<evidence type="ECO:0000313" key="9">
    <source>
        <dbReference type="Proteomes" id="UP000003438"/>
    </source>
</evidence>
<dbReference type="Gene3D" id="1.10.1660.10">
    <property type="match status" value="1"/>
</dbReference>
<evidence type="ECO:0000313" key="8">
    <source>
        <dbReference type="EMBL" id="EFB76350.1"/>
    </source>
</evidence>
<dbReference type="InterPro" id="IPR047057">
    <property type="entry name" value="MerR_fam"/>
</dbReference>
<dbReference type="InterPro" id="IPR009061">
    <property type="entry name" value="DNA-bd_dom_put_sf"/>
</dbReference>
<proteinExistence type="predicted"/>
<keyword evidence="3" id="KW-0238">DNA-binding</keyword>
<accession>D1PLQ2</accession>
<evidence type="ECO:0000256" key="6">
    <source>
        <dbReference type="SAM" id="Phobius"/>
    </source>
</evidence>
<evidence type="ECO:0000256" key="2">
    <source>
        <dbReference type="ARBA" id="ARBA00023015"/>
    </source>
</evidence>
<feature type="coiled-coil region" evidence="5">
    <location>
        <begin position="74"/>
        <end position="101"/>
    </location>
</feature>